<dbReference type="SUPFAM" id="SSF58104">
    <property type="entry name" value="Methyl-accepting chemotaxis protein (MCP) signaling domain"/>
    <property type="match status" value="1"/>
</dbReference>
<evidence type="ECO:0000259" key="7">
    <source>
        <dbReference type="PROSITE" id="PS50111"/>
    </source>
</evidence>
<name>A0AA48HMF3_9ALTE</name>
<dbReference type="PROSITE" id="PS50111">
    <property type="entry name" value="CHEMOTAXIS_TRANSDUC_2"/>
    <property type="match status" value="1"/>
</dbReference>
<dbReference type="InterPro" id="IPR004089">
    <property type="entry name" value="MCPsignal_dom"/>
</dbReference>
<evidence type="ECO:0000313" key="9">
    <source>
        <dbReference type="Proteomes" id="UP001333710"/>
    </source>
</evidence>
<evidence type="ECO:0000256" key="5">
    <source>
        <dbReference type="SAM" id="Coils"/>
    </source>
</evidence>
<dbReference type="Proteomes" id="UP001333710">
    <property type="component" value="Chromosome"/>
</dbReference>
<feature type="domain" description="Methyl-accepting transducer" evidence="7">
    <location>
        <begin position="112"/>
        <end position="348"/>
    </location>
</feature>
<dbReference type="Pfam" id="PF00015">
    <property type="entry name" value="MCPsignal"/>
    <property type="match status" value="1"/>
</dbReference>
<dbReference type="GO" id="GO:0004888">
    <property type="term" value="F:transmembrane signaling receptor activity"/>
    <property type="evidence" value="ECO:0007669"/>
    <property type="project" value="InterPro"/>
</dbReference>
<keyword evidence="5" id="KW-0175">Coiled coil</keyword>
<dbReference type="GO" id="GO:0007165">
    <property type="term" value="P:signal transduction"/>
    <property type="evidence" value="ECO:0007669"/>
    <property type="project" value="UniProtKB-KW"/>
</dbReference>
<dbReference type="SMART" id="SM00283">
    <property type="entry name" value="MA"/>
    <property type="match status" value="1"/>
</dbReference>
<reference evidence="8" key="1">
    <citation type="submission" date="2023-01" db="EMBL/GenBank/DDBJ databases">
        <title>Complete genome sequence of Planctobacterium marinum strain Dej080120_11.</title>
        <authorList>
            <person name="Ueki S."/>
            <person name="Maruyama F."/>
        </authorList>
    </citation>
    <scope>NUCLEOTIDE SEQUENCE</scope>
    <source>
        <strain evidence="8">Dej080120_11</strain>
    </source>
</reference>
<dbReference type="GO" id="GO:0006935">
    <property type="term" value="P:chemotaxis"/>
    <property type="evidence" value="ECO:0007669"/>
    <property type="project" value="InterPro"/>
</dbReference>
<dbReference type="Gene3D" id="1.10.287.950">
    <property type="entry name" value="Methyl-accepting chemotaxis protein"/>
    <property type="match status" value="1"/>
</dbReference>
<dbReference type="GO" id="GO:0016020">
    <property type="term" value="C:membrane"/>
    <property type="evidence" value="ECO:0007669"/>
    <property type="project" value="UniProtKB-SubCell"/>
</dbReference>
<evidence type="ECO:0000256" key="4">
    <source>
        <dbReference type="PROSITE-ProRule" id="PRU00284"/>
    </source>
</evidence>
<accession>A0AA48HMF3</accession>
<evidence type="ECO:0000256" key="6">
    <source>
        <dbReference type="SAM" id="Phobius"/>
    </source>
</evidence>
<comment type="subcellular location">
    <subcellularLocation>
        <location evidence="1">Membrane</location>
    </subcellularLocation>
</comment>
<keyword evidence="6" id="KW-0472">Membrane</keyword>
<dbReference type="AlphaFoldDB" id="A0AA48HMF3"/>
<feature type="coiled-coil region" evidence="5">
    <location>
        <begin position="260"/>
        <end position="315"/>
    </location>
</feature>
<dbReference type="KEGG" id="pmaw:MACH26_17380"/>
<feature type="transmembrane region" description="Helical" evidence="6">
    <location>
        <begin position="17"/>
        <end position="36"/>
    </location>
</feature>
<dbReference type="PANTHER" id="PTHR32089:SF112">
    <property type="entry name" value="LYSOZYME-LIKE PROTEIN-RELATED"/>
    <property type="match status" value="1"/>
</dbReference>
<keyword evidence="6" id="KW-1133">Transmembrane helix</keyword>
<evidence type="ECO:0000256" key="3">
    <source>
        <dbReference type="ARBA" id="ARBA00029447"/>
    </source>
</evidence>
<dbReference type="InterPro" id="IPR004090">
    <property type="entry name" value="Chemotax_Me-accpt_rcpt"/>
</dbReference>
<evidence type="ECO:0000313" key="8">
    <source>
        <dbReference type="EMBL" id="BDX06217.1"/>
    </source>
</evidence>
<evidence type="ECO:0000256" key="1">
    <source>
        <dbReference type="ARBA" id="ARBA00004370"/>
    </source>
</evidence>
<organism evidence="8 9">
    <name type="scientific">Planctobacterium marinum</name>
    <dbReference type="NCBI Taxonomy" id="1631968"/>
    <lineage>
        <taxon>Bacteria</taxon>
        <taxon>Pseudomonadati</taxon>
        <taxon>Pseudomonadota</taxon>
        <taxon>Gammaproteobacteria</taxon>
        <taxon>Alteromonadales</taxon>
        <taxon>Alteromonadaceae</taxon>
        <taxon>Planctobacterium</taxon>
    </lineage>
</organism>
<keyword evidence="9" id="KW-1185">Reference proteome</keyword>
<proteinExistence type="inferred from homology"/>
<keyword evidence="2 4" id="KW-0807">Transducer</keyword>
<comment type="similarity">
    <text evidence="3">Belongs to the methyl-accepting chemotaxis (MCP) protein family.</text>
</comment>
<dbReference type="PRINTS" id="PR00260">
    <property type="entry name" value="CHEMTRNSDUCR"/>
</dbReference>
<sequence length="379" mass="41491">MQRDHASLLTSRVDSKLYLYFTLTCILLAFLLASQIHWAPGLLALIVLQALVNWYLLARHQKILRETLEFLHLAFNSKPSDTVNVQSEQQFKSRLLAILNIPARRISVSEDSVAEISHSTQELNNHSTQLATNILQQSQATSSLAAGIAEVEQTLNEVSRNIADIRSSVQSTNELSHSGVHSVSEVRSHIEQVANLSKQSFLQLKTLEELTQGVSSITDLIGEVSAQTNLLALNAAIEAARAGEHGKGFAVVASEVRILADKTSQSAQQINEHIQNVKKQSFVLSEGMTQVVERIEDTVAEASNIESLLNNINQRSSQIACDIQTIAGASQQQQLAAAEMSNNIEELAVTAQENGYAAKQTARIADHVWSLTNDSRLVV</sequence>
<protein>
    <recommendedName>
        <fullName evidence="7">Methyl-accepting transducer domain-containing protein</fullName>
    </recommendedName>
</protein>
<dbReference type="RefSeq" id="WP_338292246.1">
    <property type="nucleotide sequence ID" value="NZ_AP027272.1"/>
</dbReference>
<evidence type="ECO:0000256" key="2">
    <source>
        <dbReference type="ARBA" id="ARBA00023224"/>
    </source>
</evidence>
<dbReference type="EMBL" id="AP027272">
    <property type="protein sequence ID" value="BDX06217.1"/>
    <property type="molecule type" value="Genomic_DNA"/>
</dbReference>
<keyword evidence="6" id="KW-0812">Transmembrane</keyword>
<gene>
    <name evidence="8" type="ORF">MACH26_17380</name>
</gene>
<dbReference type="PANTHER" id="PTHR32089">
    <property type="entry name" value="METHYL-ACCEPTING CHEMOTAXIS PROTEIN MCPB"/>
    <property type="match status" value="1"/>
</dbReference>